<dbReference type="GO" id="GO:0005634">
    <property type="term" value="C:nucleus"/>
    <property type="evidence" value="ECO:0007669"/>
    <property type="project" value="UniProtKB-SubCell"/>
</dbReference>
<keyword evidence="4" id="KW-0347">Helicase</keyword>
<dbReference type="Pfam" id="PF00493">
    <property type="entry name" value="MCM"/>
    <property type="match status" value="1"/>
</dbReference>
<evidence type="ECO:0000259" key="3">
    <source>
        <dbReference type="PROSITE" id="PS50051"/>
    </source>
</evidence>
<dbReference type="PROSITE" id="PS50051">
    <property type="entry name" value="MCM_2"/>
    <property type="match status" value="1"/>
</dbReference>
<dbReference type="Gene3D" id="3.40.50.300">
    <property type="entry name" value="P-loop containing nucleotide triphosphate hydrolases"/>
    <property type="match status" value="1"/>
</dbReference>
<dbReference type="PANTHER" id="PTHR11630">
    <property type="entry name" value="DNA REPLICATION LICENSING FACTOR MCM FAMILY MEMBER"/>
    <property type="match status" value="1"/>
</dbReference>
<dbReference type="PANTHER" id="PTHR11630:SF48">
    <property type="entry name" value="DNA HELICASE MCM9"/>
    <property type="match status" value="1"/>
</dbReference>
<dbReference type="InterPro" id="IPR031327">
    <property type="entry name" value="MCM"/>
</dbReference>
<dbReference type="InterPro" id="IPR001208">
    <property type="entry name" value="MCM_dom"/>
</dbReference>
<keyword evidence="4" id="KW-0378">Hydrolase</keyword>
<organism evidence="4 5">
    <name type="scientific">Trifolium medium</name>
    <dbReference type="NCBI Taxonomy" id="97028"/>
    <lineage>
        <taxon>Eukaryota</taxon>
        <taxon>Viridiplantae</taxon>
        <taxon>Streptophyta</taxon>
        <taxon>Embryophyta</taxon>
        <taxon>Tracheophyta</taxon>
        <taxon>Spermatophyta</taxon>
        <taxon>Magnoliopsida</taxon>
        <taxon>eudicotyledons</taxon>
        <taxon>Gunneridae</taxon>
        <taxon>Pentapetalae</taxon>
        <taxon>rosids</taxon>
        <taxon>fabids</taxon>
        <taxon>Fabales</taxon>
        <taxon>Fabaceae</taxon>
        <taxon>Papilionoideae</taxon>
        <taxon>50 kb inversion clade</taxon>
        <taxon>NPAAA clade</taxon>
        <taxon>Hologalegina</taxon>
        <taxon>IRL clade</taxon>
        <taxon>Trifolieae</taxon>
        <taxon>Trifolium</taxon>
    </lineage>
</organism>
<dbReference type="EMBL" id="LXQA010038257">
    <property type="protein sequence ID" value="MCH98680.1"/>
    <property type="molecule type" value="Genomic_DNA"/>
</dbReference>
<accession>A0A392NFU6</accession>
<evidence type="ECO:0000313" key="5">
    <source>
        <dbReference type="Proteomes" id="UP000265520"/>
    </source>
</evidence>
<keyword evidence="2" id="KW-0067">ATP-binding</keyword>
<dbReference type="GO" id="GO:0017116">
    <property type="term" value="F:single-stranded DNA helicase activity"/>
    <property type="evidence" value="ECO:0007669"/>
    <property type="project" value="TreeGrafter"/>
</dbReference>
<name>A0A392NFU6_9FABA</name>
<dbReference type="Proteomes" id="UP000265520">
    <property type="component" value="Unassembled WGS sequence"/>
</dbReference>
<dbReference type="GO" id="GO:0042555">
    <property type="term" value="C:MCM complex"/>
    <property type="evidence" value="ECO:0007669"/>
    <property type="project" value="TreeGrafter"/>
</dbReference>
<sequence>MEQQTISVAKAGLVTTLSTKTTVFGATNPKGHYDPDQ</sequence>
<proteinExistence type="predicted"/>
<comment type="caution">
    <text evidence="4">The sequence shown here is derived from an EMBL/GenBank/DDBJ whole genome shotgun (WGS) entry which is preliminary data.</text>
</comment>
<dbReference type="GO" id="GO:0003697">
    <property type="term" value="F:single-stranded DNA binding"/>
    <property type="evidence" value="ECO:0007669"/>
    <property type="project" value="TreeGrafter"/>
</dbReference>
<feature type="domain" description="MCM C-terminal AAA(+) ATPase" evidence="3">
    <location>
        <begin position="1"/>
        <end position="37"/>
    </location>
</feature>
<dbReference type="GO" id="GO:0016787">
    <property type="term" value="F:hydrolase activity"/>
    <property type="evidence" value="ECO:0007669"/>
    <property type="project" value="UniProtKB-KW"/>
</dbReference>
<dbReference type="AlphaFoldDB" id="A0A392NFU6"/>
<evidence type="ECO:0000256" key="2">
    <source>
        <dbReference type="ARBA" id="ARBA00022840"/>
    </source>
</evidence>
<keyword evidence="5" id="KW-1185">Reference proteome</keyword>
<reference evidence="4 5" key="1">
    <citation type="journal article" date="2018" name="Front. Plant Sci.">
        <title>Red Clover (Trifolium pratense) and Zigzag Clover (T. medium) - A Picture of Genomic Similarities and Differences.</title>
        <authorList>
            <person name="Dluhosova J."/>
            <person name="Istvanek J."/>
            <person name="Nedelnik J."/>
            <person name="Repkova J."/>
        </authorList>
    </citation>
    <scope>NUCLEOTIDE SEQUENCE [LARGE SCALE GENOMIC DNA]</scope>
    <source>
        <strain evidence="5">cv. 10/8</strain>
        <tissue evidence="4">Leaf</tissue>
    </source>
</reference>
<feature type="non-terminal residue" evidence="4">
    <location>
        <position position="37"/>
    </location>
</feature>
<evidence type="ECO:0000256" key="1">
    <source>
        <dbReference type="ARBA" id="ARBA00022741"/>
    </source>
</evidence>
<dbReference type="GO" id="GO:0000724">
    <property type="term" value="P:double-strand break repair via homologous recombination"/>
    <property type="evidence" value="ECO:0007669"/>
    <property type="project" value="TreeGrafter"/>
</dbReference>
<dbReference type="InterPro" id="IPR027417">
    <property type="entry name" value="P-loop_NTPase"/>
</dbReference>
<protein>
    <submittedName>
        <fullName evidence="4">DNA helicase MCM9-like</fullName>
    </submittedName>
</protein>
<evidence type="ECO:0000313" key="4">
    <source>
        <dbReference type="EMBL" id="MCH98680.1"/>
    </source>
</evidence>
<dbReference type="GO" id="GO:0005524">
    <property type="term" value="F:ATP binding"/>
    <property type="evidence" value="ECO:0007669"/>
    <property type="project" value="UniProtKB-KW"/>
</dbReference>
<keyword evidence="1" id="KW-0547">Nucleotide-binding</keyword>